<dbReference type="AlphaFoldDB" id="A0AAV4RLH1"/>
<reference evidence="1 2" key="1">
    <citation type="submission" date="2021-06" db="EMBL/GenBank/DDBJ databases">
        <title>Caerostris darwini draft genome.</title>
        <authorList>
            <person name="Kono N."/>
            <person name="Arakawa K."/>
        </authorList>
    </citation>
    <scope>NUCLEOTIDE SEQUENCE [LARGE SCALE GENOMIC DNA]</scope>
</reference>
<accession>A0AAV4RLH1</accession>
<evidence type="ECO:0000313" key="1">
    <source>
        <dbReference type="EMBL" id="GIY22575.1"/>
    </source>
</evidence>
<name>A0AAV4RLH1_9ARAC</name>
<keyword evidence="2" id="KW-1185">Reference proteome</keyword>
<proteinExistence type="predicted"/>
<sequence length="96" mass="10955">MRRYSAVKLETEIVHPEHALSAYEKCMPIHHEAYSTLAWLFYPTPCLTGRKDPVFSNPPHSPVHHRNNIENNVLSENILDIPPVLCPLPADSPYIL</sequence>
<protein>
    <submittedName>
        <fullName evidence="1">Uncharacterized protein</fullName>
    </submittedName>
</protein>
<comment type="caution">
    <text evidence="1">The sequence shown here is derived from an EMBL/GenBank/DDBJ whole genome shotgun (WGS) entry which is preliminary data.</text>
</comment>
<gene>
    <name evidence="1" type="ORF">CDAR_270081</name>
</gene>
<dbReference type="Proteomes" id="UP001054837">
    <property type="component" value="Unassembled WGS sequence"/>
</dbReference>
<dbReference type="EMBL" id="BPLQ01006460">
    <property type="protein sequence ID" value="GIY22575.1"/>
    <property type="molecule type" value="Genomic_DNA"/>
</dbReference>
<evidence type="ECO:0000313" key="2">
    <source>
        <dbReference type="Proteomes" id="UP001054837"/>
    </source>
</evidence>
<organism evidence="1 2">
    <name type="scientific">Caerostris darwini</name>
    <dbReference type="NCBI Taxonomy" id="1538125"/>
    <lineage>
        <taxon>Eukaryota</taxon>
        <taxon>Metazoa</taxon>
        <taxon>Ecdysozoa</taxon>
        <taxon>Arthropoda</taxon>
        <taxon>Chelicerata</taxon>
        <taxon>Arachnida</taxon>
        <taxon>Araneae</taxon>
        <taxon>Araneomorphae</taxon>
        <taxon>Entelegynae</taxon>
        <taxon>Araneoidea</taxon>
        <taxon>Araneidae</taxon>
        <taxon>Caerostris</taxon>
    </lineage>
</organism>